<dbReference type="GO" id="GO:0000270">
    <property type="term" value="P:peptidoglycan metabolic process"/>
    <property type="evidence" value="ECO:0007669"/>
    <property type="project" value="UniProtKB-UniRule"/>
</dbReference>
<comment type="similarity">
    <text evidence="3 4">Belongs to the RlpA family.</text>
</comment>
<dbReference type="InterPro" id="IPR012997">
    <property type="entry name" value="RplA"/>
</dbReference>
<evidence type="ECO:0000256" key="1">
    <source>
        <dbReference type="ARBA" id="ARBA00023239"/>
    </source>
</evidence>
<gene>
    <name evidence="3" type="primary">rlpA</name>
    <name evidence="6" type="ORF">NITMOv2_1177</name>
</gene>
<dbReference type="PATRIC" id="fig|42253.5.peg.1162"/>
<sequence length="223" mass="23804">MTTQQAPQPQTPSGSAPLVALIVCLSLGACSWIPKGESGLDVGIKDRGMASWYGEQFHGKLAANGEVFDMSALTAAHRTLPLGSIIRVVNLQNGKHVRVRVNDRGPYVNGRILDLSYAAAAQLGMVEGGLSVIQLEVIGDHRPHAALAVDDAGPINLSLLALRRVETSAERAAPSRPSANRLDRMTPLRRLPPNDVLLQRRWRKAPVLAADPASPDPASLVLV</sequence>
<dbReference type="PANTHER" id="PTHR34183">
    <property type="entry name" value="ENDOLYTIC PEPTIDOGLYCAN TRANSGLYCOSYLASE RLPA"/>
    <property type="match status" value="1"/>
</dbReference>
<dbReference type="NCBIfam" id="TIGR00413">
    <property type="entry name" value="rlpA"/>
    <property type="match status" value="1"/>
</dbReference>
<dbReference type="GO" id="GO:0071555">
    <property type="term" value="P:cell wall organization"/>
    <property type="evidence" value="ECO:0007669"/>
    <property type="project" value="UniProtKB-KW"/>
</dbReference>
<dbReference type="InterPro" id="IPR034718">
    <property type="entry name" value="RlpA"/>
</dbReference>
<dbReference type="RefSeq" id="WP_053378923.1">
    <property type="nucleotide sequence ID" value="NZ_CP011801.1"/>
</dbReference>
<evidence type="ECO:0000256" key="3">
    <source>
        <dbReference type="HAMAP-Rule" id="MF_02071"/>
    </source>
</evidence>
<dbReference type="GO" id="GO:0008932">
    <property type="term" value="F:lytic endotransglycosylase activity"/>
    <property type="evidence" value="ECO:0007669"/>
    <property type="project" value="UniProtKB-UniRule"/>
</dbReference>
<evidence type="ECO:0000313" key="6">
    <source>
        <dbReference type="EMBL" id="ALA57608.1"/>
    </source>
</evidence>
<keyword evidence="7" id="KW-1185">Reference proteome</keyword>
<dbReference type="CDD" id="cd22268">
    <property type="entry name" value="DPBB_RlpA-like"/>
    <property type="match status" value="1"/>
</dbReference>
<feature type="domain" description="RlpA-like protein double-psi beta-barrel" evidence="5">
    <location>
        <begin position="47"/>
        <end position="131"/>
    </location>
</feature>
<dbReference type="PANTHER" id="PTHR34183:SF1">
    <property type="entry name" value="ENDOLYTIC PEPTIDOGLYCAN TRANSGLYCOSYLASE RLPA"/>
    <property type="match status" value="1"/>
</dbReference>
<dbReference type="SUPFAM" id="SSF50685">
    <property type="entry name" value="Barwin-like endoglucanases"/>
    <property type="match status" value="1"/>
</dbReference>
<dbReference type="InterPro" id="IPR009009">
    <property type="entry name" value="RlpA-like_DPBB"/>
</dbReference>
<dbReference type="InterPro" id="IPR036908">
    <property type="entry name" value="RlpA-like_sf"/>
</dbReference>
<keyword evidence="2 3" id="KW-0961">Cell wall biogenesis/degradation</keyword>
<dbReference type="Gene3D" id="2.40.40.10">
    <property type="entry name" value="RlpA-like domain"/>
    <property type="match status" value="1"/>
</dbReference>
<dbReference type="KEGG" id="nmv:NITMOv2_1177"/>
<dbReference type="STRING" id="42253.NITMOv2_1177"/>
<reference evidence="6 7" key="1">
    <citation type="journal article" date="2015" name="Proc. Natl. Acad. Sci. U.S.A.">
        <title>Expanded metabolic versatility of ubiquitous nitrite-oxidizing bacteria from the genus Nitrospira.</title>
        <authorList>
            <person name="Koch H."/>
            <person name="Lucker S."/>
            <person name="Albertsen M."/>
            <person name="Kitzinger K."/>
            <person name="Herbold C."/>
            <person name="Spieck E."/>
            <person name="Nielsen P.H."/>
            <person name="Wagner M."/>
            <person name="Daims H."/>
        </authorList>
    </citation>
    <scope>NUCLEOTIDE SEQUENCE [LARGE SCALE GENOMIC DNA]</scope>
    <source>
        <strain evidence="6 7">NSP M-1</strain>
    </source>
</reference>
<proteinExistence type="inferred from homology"/>
<dbReference type="Proteomes" id="UP000069205">
    <property type="component" value="Chromosome"/>
</dbReference>
<dbReference type="Pfam" id="PF03330">
    <property type="entry name" value="DPBB_1"/>
    <property type="match status" value="1"/>
</dbReference>
<dbReference type="AlphaFoldDB" id="A0A0K2G9I0"/>
<dbReference type="EMBL" id="CP011801">
    <property type="protein sequence ID" value="ALA57608.1"/>
    <property type="molecule type" value="Genomic_DNA"/>
</dbReference>
<protein>
    <recommendedName>
        <fullName evidence="3">Probable endolytic peptidoglycan transglycosylase RlpA</fullName>
        <ecNumber evidence="3">4.2.2.-</ecNumber>
    </recommendedName>
</protein>
<accession>A0A0K2G9I0</accession>
<organism evidence="6 7">
    <name type="scientific">Nitrospira moscoviensis</name>
    <dbReference type="NCBI Taxonomy" id="42253"/>
    <lineage>
        <taxon>Bacteria</taxon>
        <taxon>Pseudomonadati</taxon>
        <taxon>Nitrospirota</taxon>
        <taxon>Nitrospiria</taxon>
        <taxon>Nitrospirales</taxon>
        <taxon>Nitrospiraceae</taxon>
        <taxon>Nitrospira</taxon>
    </lineage>
</organism>
<evidence type="ECO:0000313" key="7">
    <source>
        <dbReference type="Proteomes" id="UP000069205"/>
    </source>
</evidence>
<evidence type="ECO:0000256" key="4">
    <source>
        <dbReference type="RuleBase" id="RU003495"/>
    </source>
</evidence>
<dbReference type="EC" id="4.2.2.-" evidence="3"/>
<name>A0A0K2G9I0_NITMO</name>
<comment type="function">
    <text evidence="3">Lytic transglycosylase with a strong preference for naked glycan strands that lack stem peptides.</text>
</comment>
<evidence type="ECO:0000259" key="5">
    <source>
        <dbReference type="Pfam" id="PF03330"/>
    </source>
</evidence>
<dbReference type="HAMAP" id="MF_02071">
    <property type="entry name" value="RlpA"/>
    <property type="match status" value="1"/>
</dbReference>
<keyword evidence="1 3" id="KW-0456">Lyase</keyword>
<evidence type="ECO:0000256" key="2">
    <source>
        <dbReference type="ARBA" id="ARBA00023316"/>
    </source>
</evidence>